<protein>
    <recommendedName>
        <fullName evidence="3">Secreted protein</fullName>
    </recommendedName>
</protein>
<sequence>MIVVKCPIIFLWLSGILFLIPISGCGGSVDPPPDQEVQVDIEASDDLALPPN</sequence>
<evidence type="ECO:0000313" key="1">
    <source>
        <dbReference type="EMBL" id="QEG17241.1"/>
    </source>
</evidence>
<dbReference type="Proteomes" id="UP000322887">
    <property type="component" value="Chromosome"/>
</dbReference>
<proteinExistence type="predicted"/>
<keyword evidence="2" id="KW-1185">Reference proteome</keyword>
<dbReference type="EMBL" id="CP042910">
    <property type="protein sequence ID" value="QEG17241.1"/>
    <property type="molecule type" value="Genomic_DNA"/>
</dbReference>
<gene>
    <name evidence="1" type="ORF">GmarT_31190</name>
</gene>
<reference evidence="1 2" key="1">
    <citation type="submission" date="2019-08" db="EMBL/GenBank/DDBJ databases">
        <title>Deep-cultivation of Planctomycetes and their phenomic and genomic characterization uncovers novel biology.</title>
        <authorList>
            <person name="Wiegand S."/>
            <person name="Jogler M."/>
            <person name="Boedeker C."/>
            <person name="Pinto D."/>
            <person name="Vollmers J."/>
            <person name="Rivas-Marin E."/>
            <person name="Kohn T."/>
            <person name="Peeters S.H."/>
            <person name="Heuer A."/>
            <person name="Rast P."/>
            <person name="Oberbeckmann S."/>
            <person name="Bunk B."/>
            <person name="Jeske O."/>
            <person name="Meyerdierks A."/>
            <person name="Storesund J.E."/>
            <person name="Kallscheuer N."/>
            <person name="Luecker S."/>
            <person name="Lage O.M."/>
            <person name="Pohl T."/>
            <person name="Merkel B.J."/>
            <person name="Hornburger P."/>
            <person name="Mueller R.-W."/>
            <person name="Bruemmer F."/>
            <person name="Labrenz M."/>
            <person name="Spormann A.M."/>
            <person name="Op den Camp H."/>
            <person name="Overmann J."/>
            <person name="Amann R."/>
            <person name="Jetten M.S.M."/>
            <person name="Mascher T."/>
            <person name="Medema M.H."/>
            <person name="Devos D.P."/>
            <person name="Kaster A.-K."/>
            <person name="Ovreas L."/>
            <person name="Rohde M."/>
            <person name="Galperin M.Y."/>
            <person name="Jogler C."/>
        </authorList>
    </citation>
    <scope>NUCLEOTIDE SEQUENCE [LARGE SCALE GENOMIC DNA]</scope>
    <source>
        <strain evidence="1 2">DSM 8797</strain>
    </source>
</reference>
<accession>A0ABX5YNK0</accession>
<name>A0ABX5YNK0_9PLAN</name>
<evidence type="ECO:0000313" key="2">
    <source>
        <dbReference type="Proteomes" id="UP000322887"/>
    </source>
</evidence>
<evidence type="ECO:0008006" key="3">
    <source>
        <dbReference type="Google" id="ProtNLM"/>
    </source>
</evidence>
<organism evidence="1 2">
    <name type="scientific">Gimesia maris</name>
    <dbReference type="NCBI Taxonomy" id="122"/>
    <lineage>
        <taxon>Bacteria</taxon>
        <taxon>Pseudomonadati</taxon>
        <taxon>Planctomycetota</taxon>
        <taxon>Planctomycetia</taxon>
        <taxon>Planctomycetales</taxon>
        <taxon>Planctomycetaceae</taxon>
        <taxon>Gimesia</taxon>
    </lineage>
</organism>